<name>A0A178Z3F3_9EURO</name>
<dbReference type="OrthoDB" id="29851at2759"/>
<organism evidence="4 5">
    <name type="scientific">Fonsecaea erecta</name>
    <dbReference type="NCBI Taxonomy" id="1367422"/>
    <lineage>
        <taxon>Eukaryota</taxon>
        <taxon>Fungi</taxon>
        <taxon>Dikarya</taxon>
        <taxon>Ascomycota</taxon>
        <taxon>Pezizomycotina</taxon>
        <taxon>Eurotiomycetes</taxon>
        <taxon>Chaetothyriomycetidae</taxon>
        <taxon>Chaetothyriales</taxon>
        <taxon>Herpotrichiellaceae</taxon>
        <taxon>Fonsecaea</taxon>
    </lineage>
</organism>
<dbReference type="Gene3D" id="3.90.640.10">
    <property type="entry name" value="Actin, Chain A, domain 4"/>
    <property type="match status" value="1"/>
</dbReference>
<keyword evidence="2" id="KW-0067">ATP-binding</keyword>
<dbReference type="GeneID" id="30015526"/>
<dbReference type="Gene3D" id="3.30.420.40">
    <property type="match status" value="2"/>
</dbReference>
<dbReference type="GO" id="GO:0101031">
    <property type="term" value="C:protein folding chaperone complex"/>
    <property type="evidence" value="ECO:0007669"/>
    <property type="project" value="EnsemblFungi"/>
</dbReference>
<dbReference type="Gene3D" id="2.60.34.10">
    <property type="entry name" value="Substrate Binding Domain Of DNAk, Chain A, domain 1"/>
    <property type="match status" value="1"/>
</dbReference>
<sequence length="587" mass="63523">MSDETNGVEPQGSPEHYAIGISFGNSYSSIAHISGEGKVEVIANEEGDRQIPSILSYVEGEEFHGTQAKAQLVRNSKNTVAFFRDFIGKDYKSIDPTPCHASAHPIEEKGEICFAIRDTADSETENKISVLEIAARHLKRLKNSASDFTGRAVTSAVVAVPTDTNDEQKAALTKAAATIQVEILQFMPEPIAALLAYDSRSPDATADKIVLVADFGGNRSDVAVVASRGGMYSILATAHDYELGGTQLDQVLIDHFAKEFEKKHKSDPRKNERSLAKLKLEAEAVKKALSQSSSATFSVESLADGVDFRSTVNRSRYEILALKTFGRFTRLVEEVIKKAGLDVLDIDEVIMSGGTSHTPKIAKNIEALFPESTQVLAPATTPSALNPSELSARGAALQASLIQEFEKEDIDQSTHEMVTVTPHLSAAIGYQVTGQPDDVLNIIIPPDTAVPARRTKVIEGLEGDVLFRISEGEREIKVTQPERPAKPVTNGAKVEDANDDDDDDDDEEDDDDEPEEIREKVWRPKQPLAEFVFRGLKKGSKIEVIVNVDAEMALSIAAREIGGKGGIRGEIKAAATAAETTQQNGSA</sequence>
<dbReference type="AlphaFoldDB" id="A0A178Z3F3"/>
<accession>A0A178Z3F3</accession>
<dbReference type="GO" id="GO:0005524">
    <property type="term" value="F:ATP binding"/>
    <property type="evidence" value="ECO:0007669"/>
    <property type="project" value="UniProtKB-KW"/>
</dbReference>
<dbReference type="InterPro" id="IPR013126">
    <property type="entry name" value="Hsp_70_fam"/>
</dbReference>
<dbReference type="Gene3D" id="3.30.30.30">
    <property type="match status" value="1"/>
</dbReference>
<evidence type="ECO:0000313" key="4">
    <source>
        <dbReference type="EMBL" id="OAP54257.1"/>
    </source>
</evidence>
<dbReference type="FunFam" id="3.30.30.30:FF:000009">
    <property type="entry name" value="Heat shock protein Hsp70"/>
    <property type="match status" value="1"/>
</dbReference>
<gene>
    <name evidence="4" type="ORF">AYL99_11358</name>
</gene>
<dbReference type="SUPFAM" id="SSF53067">
    <property type="entry name" value="Actin-like ATPase domain"/>
    <property type="match status" value="2"/>
</dbReference>
<dbReference type="GO" id="GO:0051082">
    <property type="term" value="F:unfolded protein binding"/>
    <property type="evidence" value="ECO:0007669"/>
    <property type="project" value="EnsemblFungi"/>
</dbReference>
<dbReference type="STRING" id="1367422.A0A178Z3F3"/>
<proteinExistence type="predicted"/>
<feature type="compositionally biased region" description="Acidic residues" evidence="3">
    <location>
        <begin position="497"/>
        <end position="516"/>
    </location>
</feature>
<dbReference type="GO" id="GO:0005634">
    <property type="term" value="C:nucleus"/>
    <property type="evidence" value="ECO:0007669"/>
    <property type="project" value="TreeGrafter"/>
</dbReference>
<dbReference type="GO" id="GO:0006450">
    <property type="term" value="P:regulation of translational fidelity"/>
    <property type="evidence" value="ECO:0007669"/>
    <property type="project" value="EnsemblFungi"/>
</dbReference>
<dbReference type="GO" id="GO:0051083">
    <property type="term" value="P:'de novo' cotranslational protein folding"/>
    <property type="evidence" value="ECO:0007669"/>
    <property type="project" value="EnsemblFungi"/>
</dbReference>
<dbReference type="FunFam" id="3.90.640.10:FF:000023">
    <property type="entry name" value="Hsp70 chaperone (BiP)"/>
    <property type="match status" value="1"/>
</dbReference>
<dbReference type="SUPFAM" id="SSF100920">
    <property type="entry name" value="Heat shock protein 70kD (HSP70), peptide-binding domain"/>
    <property type="match status" value="1"/>
</dbReference>
<keyword evidence="5" id="KW-1185">Reference proteome</keyword>
<dbReference type="RefSeq" id="XP_018687624.1">
    <property type="nucleotide sequence ID" value="XM_018842864.1"/>
</dbReference>
<dbReference type="CDD" id="cd10232">
    <property type="entry name" value="ASKHA_NBD_HSP70_ScSsz1p-like"/>
    <property type="match status" value="1"/>
</dbReference>
<dbReference type="InterPro" id="IPR043129">
    <property type="entry name" value="ATPase_NBD"/>
</dbReference>
<dbReference type="Pfam" id="PF00012">
    <property type="entry name" value="HSP70"/>
    <property type="match status" value="1"/>
</dbReference>
<dbReference type="GO" id="GO:0006364">
    <property type="term" value="P:rRNA processing"/>
    <property type="evidence" value="ECO:0007669"/>
    <property type="project" value="EnsemblFungi"/>
</dbReference>
<keyword evidence="1" id="KW-0547">Nucleotide-binding</keyword>
<dbReference type="GO" id="GO:0006452">
    <property type="term" value="P:translational frameshifting"/>
    <property type="evidence" value="ECO:0007669"/>
    <property type="project" value="EnsemblFungi"/>
</dbReference>
<comment type="caution">
    <text evidence="4">The sequence shown here is derived from an EMBL/GenBank/DDBJ whole genome shotgun (WGS) entry which is preliminary data.</text>
</comment>
<evidence type="ECO:0000256" key="1">
    <source>
        <dbReference type="ARBA" id="ARBA00022741"/>
    </source>
</evidence>
<dbReference type="PRINTS" id="PR00301">
    <property type="entry name" value="HEATSHOCK70"/>
</dbReference>
<protein>
    <submittedName>
        <fullName evidence="4">Uncharacterized protein</fullName>
    </submittedName>
</protein>
<dbReference type="Proteomes" id="UP000078343">
    <property type="component" value="Unassembled WGS sequence"/>
</dbReference>
<dbReference type="GO" id="GO:0140662">
    <property type="term" value="F:ATP-dependent protein folding chaperone"/>
    <property type="evidence" value="ECO:0007669"/>
    <property type="project" value="InterPro"/>
</dbReference>
<reference evidence="4 5" key="1">
    <citation type="submission" date="2016-04" db="EMBL/GenBank/DDBJ databases">
        <title>Draft genome of Fonsecaea erecta CBS 125763.</title>
        <authorList>
            <person name="Weiss V.A."/>
            <person name="Vicente V.A."/>
            <person name="Raittz R.T."/>
            <person name="Moreno L.F."/>
            <person name="De Souza E.M."/>
            <person name="Pedrosa F.O."/>
            <person name="Steffens M.B."/>
            <person name="Faoro H."/>
            <person name="Tadra-Sfeir M.Z."/>
            <person name="Najafzadeh M.J."/>
            <person name="Felipe M.S."/>
            <person name="Teixeira M."/>
            <person name="Sun J."/>
            <person name="Xi L."/>
            <person name="Gomes R."/>
            <person name="De Azevedo C.M."/>
            <person name="Salgado C.G."/>
            <person name="Da Silva M.B."/>
            <person name="Nascimento M.F."/>
            <person name="Queiroz-Telles F."/>
            <person name="Attili D.S."/>
            <person name="Gorbushina A."/>
        </authorList>
    </citation>
    <scope>NUCLEOTIDE SEQUENCE [LARGE SCALE GENOMIC DNA]</scope>
    <source>
        <strain evidence="4 5">CBS 125763</strain>
    </source>
</reference>
<dbReference type="PANTHER" id="PTHR45639">
    <property type="entry name" value="HSC70CB, ISOFORM G-RELATED"/>
    <property type="match status" value="1"/>
</dbReference>
<dbReference type="EMBL" id="LVYI01000014">
    <property type="protein sequence ID" value="OAP54257.1"/>
    <property type="molecule type" value="Genomic_DNA"/>
</dbReference>
<evidence type="ECO:0000256" key="3">
    <source>
        <dbReference type="SAM" id="MobiDB-lite"/>
    </source>
</evidence>
<evidence type="ECO:0000256" key="2">
    <source>
        <dbReference type="ARBA" id="ARBA00022840"/>
    </source>
</evidence>
<dbReference type="InterPro" id="IPR029047">
    <property type="entry name" value="HSP70_peptide-bd_sf"/>
</dbReference>
<dbReference type="GO" id="GO:0005829">
    <property type="term" value="C:cytosol"/>
    <property type="evidence" value="ECO:0007669"/>
    <property type="project" value="TreeGrafter"/>
</dbReference>
<dbReference type="PANTHER" id="PTHR45639:SF32">
    <property type="entry name" value="HEAT SHOCK PROTEIN PDR13"/>
    <property type="match status" value="1"/>
</dbReference>
<feature type="region of interest" description="Disordered" evidence="3">
    <location>
        <begin position="476"/>
        <end position="517"/>
    </location>
</feature>
<dbReference type="GO" id="GO:0002181">
    <property type="term" value="P:cytoplasmic translation"/>
    <property type="evidence" value="ECO:0007669"/>
    <property type="project" value="EnsemblFungi"/>
</dbReference>
<evidence type="ECO:0000313" key="5">
    <source>
        <dbReference type="Proteomes" id="UP000078343"/>
    </source>
</evidence>